<dbReference type="Gene3D" id="3.50.50.60">
    <property type="entry name" value="FAD/NAD(P)-binding domain"/>
    <property type="match status" value="1"/>
</dbReference>
<dbReference type="InterPro" id="IPR012132">
    <property type="entry name" value="GMC_OxRdtase"/>
</dbReference>
<dbReference type="Pfam" id="PF05199">
    <property type="entry name" value="GMC_oxred_C"/>
    <property type="match status" value="1"/>
</dbReference>
<dbReference type="SUPFAM" id="SSF51905">
    <property type="entry name" value="FAD/NAD(P)-binding domain"/>
    <property type="match status" value="1"/>
</dbReference>
<dbReference type="Proteomes" id="UP000799324">
    <property type="component" value="Unassembled WGS sequence"/>
</dbReference>
<dbReference type="SUPFAM" id="SSF54373">
    <property type="entry name" value="FAD-linked reductases, C-terminal domain"/>
    <property type="match status" value="1"/>
</dbReference>
<feature type="region of interest" description="Disordered" evidence="4">
    <location>
        <begin position="146"/>
        <end position="169"/>
    </location>
</feature>
<dbReference type="InterPro" id="IPR036188">
    <property type="entry name" value="FAD/NAD-bd_sf"/>
</dbReference>
<keyword evidence="3" id="KW-0285">Flavoprotein</keyword>
<dbReference type="GO" id="GO:0016614">
    <property type="term" value="F:oxidoreductase activity, acting on CH-OH group of donors"/>
    <property type="evidence" value="ECO:0007669"/>
    <property type="project" value="InterPro"/>
</dbReference>
<keyword evidence="3" id="KW-0274">FAD</keyword>
<feature type="binding site" evidence="3">
    <location>
        <position position="232"/>
    </location>
    <ligand>
        <name>FAD</name>
        <dbReference type="ChEBI" id="CHEBI:57692"/>
    </ligand>
</feature>
<comment type="similarity">
    <text evidence="1">Belongs to the GMC oxidoreductase family.</text>
</comment>
<evidence type="ECO:0000256" key="4">
    <source>
        <dbReference type="SAM" id="MobiDB-lite"/>
    </source>
</evidence>
<evidence type="ECO:0000256" key="3">
    <source>
        <dbReference type="PIRSR" id="PIRSR000137-2"/>
    </source>
</evidence>
<dbReference type="InterPro" id="IPR007867">
    <property type="entry name" value="GMC_OxRtase_C"/>
</dbReference>
<dbReference type="InterPro" id="IPR000172">
    <property type="entry name" value="GMC_OxRdtase_N"/>
</dbReference>
<gene>
    <name evidence="6" type="ORF">K491DRAFT_769902</name>
</gene>
<protein>
    <submittedName>
        <fullName evidence="6">GMC oxidoreductase</fullName>
    </submittedName>
</protein>
<organism evidence="6 7">
    <name type="scientific">Lophiostoma macrostomum CBS 122681</name>
    <dbReference type="NCBI Taxonomy" id="1314788"/>
    <lineage>
        <taxon>Eukaryota</taxon>
        <taxon>Fungi</taxon>
        <taxon>Dikarya</taxon>
        <taxon>Ascomycota</taxon>
        <taxon>Pezizomycotina</taxon>
        <taxon>Dothideomycetes</taxon>
        <taxon>Pleosporomycetidae</taxon>
        <taxon>Pleosporales</taxon>
        <taxon>Lophiostomataceae</taxon>
        <taxon>Lophiostoma</taxon>
    </lineage>
</organism>
<dbReference type="PANTHER" id="PTHR11552">
    <property type="entry name" value="GLUCOSE-METHANOL-CHOLINE GMC OXIDOREDUCTASE"/>
    <property type="match status" value="1"/>
</dbReference>
<proteinExistence type="inferred from homology"/>
<comment type="cofactor">
    <cofactor evidence="3">
        <name>FAD</name>
        <dbReference type="ChEBI" id="CHEBI:57692"/>
    </cofactor>
</comment>
<sequence>MFRGSRHLFAANTMYDIIIVGGGTAGSVVASRLADAKSLRILVLEAGPDASSHKHTSVPSDAVHLFGSELDWKYITEPQVHLDGKPRYNGAVRALGGATIINNGGWIRGDRQDYDEWARLVDDKRWSYDGLLPYFKRTETHWDRDGNGEEHGFDGPIHTQTAKSSGRSYPLREPVRQAWESLGLTLKPDGNDGNPQGIAELTENFGDGKRQIASQAYRLKDKRVEVVTDTIVKLIVLEVQEGGQAPKATGVETVDGKRFLLNEGGEIIVSSGAYRTPQLLLLSGIGGKTEIEGQGVEQKVNLPGVGKNLHDHLYIFRYWKLRQPERGLAFGSPSFNSPAYIKGGPSDWLATTNVPLDGLKEAIAKDEGLVQGNLDSHPLVKGPRSHLELAVLYVGVGAEQIGLKLPTDGSVISSWNFAFLLTARGSVALRSSDPKDAPVIDPNYYSTETDRYIMRQGWRTQTRLMRETPAMREIVAEELVPEGYEVEGTETDAQIDARIKIGAATGFHPAGTASMGDVVDTNLKVKGVQGLRVVDASVIPVPLASHYQVAVYALAEQAADIILRDRGLL</sequence>
<keyword evidence="7" id="KW-1185">Reference proteome</keyword>
<dbReference type="Pfam" id="PF00732">
    <property type="entry name" value="GMC_oxred_N"/>
    <property type="match status" value="1"/>
</dbReference>
<evidence type="ECO:0000313" key="7">
    <source>
        <dbReference type="Proteomes" id="UP000799324"/>
    </source>
</evidence>
<accession>A0A6A6T1A6</accession>
<dbReference type="EMBL" id="MU004397">
    <property type="protein sequence ID" value="KAF2652628.1"/>
    <property type="molecule type" value="Genomic_DNA"/>
</dbReference>
<evidence type="ECO:0000313" key="6">
    <source>
        <dbReference type="EMBL" id="KAF2652628.1"/>
    </source>
</evidence>
<evidence type="ECO:0000256" key="2">
    <source>
        <dbReference type="PIRSR" id="PIRSR000137-1"/>
    </source>
</evidence>
<evidence type="ECO:0000259" key="5">
    <source>
        <dbReference type="PROSITE" id="PS00624"/>
    </source>
</evidence>
<feature type="active site" description="Proton acceptor" evidence="2">
    <location>
        <position position="546"/>
    </location>
</feature>
<name>A0A6A6T1A6_9PLEO</name>
<dbReference type="PROSITE" id="PS00624">
    <property type="entry name" value="GMC_OXRED_2"/>
    <property type="match status" value="1"/>
</dbReference>
<feature type="compositionally biased region" description="Polar residues" evidence="4">
    <location>
        <begin position="158"/>
        <end position="167"/>
    </location>
</feature>
<dbReference type="PANTHER" id="PTHR11552:SF123">
    <property type="entry name" value="GMC OXIDOREDUCTASE (AFU_ORTHOLOGUE AFUA_2G01770)-RELATED"/>
    <property type="match status" value="1"/>
</dbReference>
<feature type="domain" description="Glucose-methanol-choline oxidoreductase N-terminal" evidence="5">
    <location>
        <begin position="272"/>
        <end position="286"/>
    </location>
</feature>
<dbReference type="AlphaFoldDB" id="A0A6A6T1A6"/>
<dbReference type="GO" id="GO:0050660">
    <property type="term" value="F:flavin adenine dinucleotide binding"/>
    <property type="evidence" value="ECO:0007669"/>
    <property type="project" value="InterPro"/>
</dbReference>
<evidence type="ECO:0000256" key="1">
    <source>
        <dbReference type="ARBA" id="ARBA00010790"/>
    </source>
</evidence>
<feature type="active site" description="Proton donor" evidence="2">
    <location>
        <position position="508"/>
    </location>
</feature>
<dbReference type="PIRSF" id="PIRSF000137">
    <property type="entry name" value="Alcohol_oxidase"/>
    <property type="match status" value="1"/>
</dbReference>
<dbReference type="Gene3D" id="3.30.560.10">
    <property type="entry name" value="Glucose Oxidase, domain 3"/>
    <property type="match status" value="1"/>
</dbReference>
<dbReference type="OrthoDB" id="269227at2759"/>
<reference evidence="6" key="1">
    <citation type="journal article" date="2020" name="Stud. Mycol.">
        <title>101 Dothideomycetes genomes: a test case for predicting lifestyles and emergence of pathogens.</title>
        <authorList>
            <person name="Haridas S."/>
            <person name="Albert R."/>
            <person name="Binder M."/>
            <person name="Bloem J."/>
            <person name="Labutti K."/>
            <person name="Salamov A."/>
            <person name="Andreopoulos B."/>
            <person name="Baker S."/>
            <person name="Barry K."/>
            <person name="Bills G."/>
            <person name="Bluhm B."/>
            <person name="Cannon C."/>
            <person name="Castanera R."/>
            <person name="Culley D."/>
            <person name="Daum C."/>
            <person name="Ezra D."/>
            <person name="Gonzalez J."/>
            <person name="Henrissat B."/>
            <person name="Kuo A."/>
            <person name="Liang C."/>
            <person name="Lipzen A."/>
            <person name="Lutzoni F."/>
            <person name="Magnuson J."/>
            <person name="Mondo S."/>
            <person name="Nolan M."/>
            <person name="Ohm R."/>
            <person name="Pangilinan J."/>
            <person name="Park H.-J."/>
            <person name="Ramirez L."/>
            <person name="Alfaro M."/>
            <person name="Sun H."/>
            <person name="Tritt A."/>
            <person name="Yoshinaga Y."/>
            <person name="Zwiers L.-H."/>
            <person name="Turgeon B."/>
            <person name="Goodwin S."/>
            <person name="Spatafora J."/>
            <person name="Crous P."/>
            <person name="Grigoriev I."/>
        </authorList>
    </citation>
    <scope>NUCLEOTIDE SEQUENCE</scope>
    <source>
        <strain evidence="6">CBS 122681</strain>
    </source>
</reference>